<evidence type="ECO:0000313" key="2">
    <source>
        <dbReference type="EMBL" id="BBM86811.1"/>
    </source>
</evidence>
<dbReference type="InterPro" id="IPR011322">
    <property type="entry name" value="N-reg_PII-like_a/b"/>
</dbReference>
<proteinExistence type="predicted"/>
<dbReference type="Proteomes" id="UP000326354">
    <property type="component" value="Chromosome"/>
</dbReference>
<dbReference type="AlphaFoldDB" id="A0A5S9ISN0"/>
<feature type="transmembrane region" description="Helical" evidence="1">
    <location>
        <begin position="108"/>
        <end position="128"/>
    </location>
</feature>
<gene>
    <name evidence="2" type="ORF">UABAM_05199</name>
</gene>
<feature type="transmembrane region" description="Helical" evidence="1">
    <location>
        <begin position="86"/>
        <end position="102"/>
    </location>
</feature>
<dbReference type="OrthoDB" id="9814654at2"/>
<keyword evidence="3" id="KW-1185">Reference proteome</keyword>
<evidence type="ECO:0000313" key="3">
    <source>
        <dbReference type="Proteomes" id="UP000326354"/>
    </source>
</evidence>
<sequence length="153" mass="17849">MNGYTEVFRVANPQEMHNIRVLLQSKDIPCETTGEGLQHTDPLWNVFAPIQIYVPQEKKDEAIEIIEEYTNKNVDKEALKRGNRDLLLILIFFSLPWMGIAIDNEWIAGISFFIISVVQPVLVIWWYIKVRSKKKKFERESDASETFEESETS</sequence>
<dbReference type="EMBL" id="AP019860">
    <property type="protein sequence ID" value="BBM86811.1"/>
    <property type="molecule type" value="Genomic_DNA"/>
</dbReference>
<reference evidence="2 3" key="1">
    <citation type="submission" date="2019-08" db="EMBL/GenBank/DDBJ databases">
        <title>Complete genome sequence of Candidatus Uab amorphum.</title>
        <authorList>
            <person name="Shiratori T."/>
            <person name="Suzuki S."/>
            <person name="Kakizawa Y."/>
            <person name="Ishida K."/>
        </authorList>
    </citation>
    <scope>NUCLEOTIDE SEQUENCE [LARGE SCALE GENOMIC DNA]</scope>
    <source>
        <strain evidence="2 3">SRT547</strain>
    </source>
</reference>
<keyword evidence="1" id="KW-0472">Membrane</keyword>
<accession>A0A5S9ISN0</accession>
<dbReference type="KEGG" id="uam:UABAM_05199"/>
<dbReference type="SUPFAM" id="SSF54913">
    <property type="entry name" value="GlnB-like"/>
    <property type="match status" value="1"/>
</dbReference>
<name>A0A5S9ISN0_UABAM</name>
<organism evidence="2 3">
    <name type="scientific">Uabimicrobium amorphum</name>
    <dbReference type="NCBI Taxonomy" id="2596890"/>
    <lineage>
        <taxon>Bacteria</taxon>
        <taxon>Pseudomonadati</taxon>
        <taxon>Planctomycetota</taxon>
        <taxon>Candidatus Uabimicrobiia</taxon>
        <taxon>Candidatus Uabimicrobiales</taxon>
        <taxon>Candidatus Uabimicrobiaceae</taxon>
        <taxon>Candidatus Uabimicrobium</taxon>
    </lineage>
</organism>
<keyword evidence="1" id="KW-1133">Transmembrane helix</keyword>
<evidence type="ECO:0000256" key="1">
    <source>
        <dbReference type="SAM" id="Phobius"/>
    </source>
</evidence>
<protein>
    <submittedName>
        <fullName evidence="2">Uncharacterized protein</fullName>
    </submittedName>
</protein>
<dbReference type="RefSeq" id="WP_151970852.1">
    <property type="nucleotide sequence ID" value="NZ_AP019860.1"/>
</dbReference>
<keyword evidence="1" id="KW-0812">Transmembrane</keyword>